<evidence type="ECO:0000313" key="5">
    <source>
        <dbReference type="Proteomes" id="UP000778523"/>
    </source>
</evidence>
<gene>
    <name evidence="4" type="ORF">HJ583_017895</name>
</gene>
<dbReference type="InterPro" id="IPR027417">
    <property type="entry name" value="P-loop_NTPase"/>
</dbReference>
<name>A0ABX2ILZ0_9RHOO</name>
<dbReference type="Pfam" id="PF12458">
    <property type="entry name" value="DUF3686"/>
    <property type="match status" value="1"/>
</dbReference>
<evidence type="ECO:0000256" key="2">
    <source>
        <dbReference type="SAM" id="MobiDB-lite"/>
    </source>
</evidence>
<feature type="domain" description="AAA+ ATPase" evidence="3">
    <location>
        <begin position="1298"/>
        <end position="1447"/>
    </location>
</feature>
<proteinExistence type="predicted"/>
<dbReference type="EMBL" id="JABCSC020000006">
    <property type="protein sequence ID" value="NSL56908.1"/>
    <property type="molecule type" value="Genomic_DNA"/>
</dbReference>
<dbReference type="Pfam" id="PF00004">
    <property type="entry name" value="AAA"/>
    <property type="match status" value="1"/>
</dbReference>
<dbReference type="InterPro" id="IPR020958">
    <property type="entry name" value="DUF3686"/>
</dbReference>
<feature type="coiled-coil region" evidence="1">
    <location>
        <begin position="839"/>
        <end position="866"/>
    </location>
</feature>
<keyword evidence="1" id="KW-0175">Coiled coil</keyword>
<comment type="caution">
    <text evidence="4">The sequence shown here is derived from an EMBL/GenBank/DDBJ whole genome shotgun (WGS) entry which is preliminary data.</text>
</comment>
<dbReference type="SMART" id="SM00382">
    <property type="entry name" value="AAA"/>
    <property type="match status" value="1"/>
</dbReference>
<protein>
    <submittedName>
        <fullName evidence="4">DNA repair ATPase</fullName>
    </submittedName>
</protein>
<organism evidence="4 5">
    <name type="scientific">Uliginosibacterium aquaticum</name>
    <dbReference type="NCBI Taxonomy" id="2731212"/>
    <lineage>
        <taxon>Bacteria</taxon>
        <taxon>Pseudomonadati</taxon>
        <taxon>Pseudomonadota</taxon>
        <taxon>Betaproteobacteria</taxon>
        <taxon>Rhodocyclales</taxon>
        <taxon>Zoogloeaceae</taxon>
        <taxon>Uliginosibacterium</taxon>
    </lineage>
</organism>
<dbReference type="InterPro" id="IPR057224">
    <property type="entry name" value="DUF7902"/>
</dbReference>
<dbReference type="InterPro" id="IPR003959">
    <property type="entry name" value="ATPase_AAA_core"/>
</dbReference>
<evidence type="ECO:0000256" key="1">
    <source>
        <dbReference type="SAM" id="Coils"/>
    </source>
</evidence>
<dbReference type="Proteomes" id="UP000778523">
    <property type="component" value="Unassembled WGS sequence"/>
</dbReference>
<evidence type="ECO:0000259" key="3">
    <source>
        <dbReference type="SMART" id="SM00382"/>
    </source>
</evidence>
<dbReference type="Pfam" id="PF25472">
    <property type="entry name" value="DUF7902"/>
    <property type="match status" value="1"/>
</dbReference>
<reference evidence="4 5" key="1">
    <citation type="submission" date="2020-06" db="EMBL/GenBank/DDBJ databases">
        <title>Draft genome of Uliginosibacterium sp. IMCC34675.</title>
        <authorList>
            <person name="Song J."/>
        </authorList>
    </citation>
    <scope>NUCLEOTIDE SEQUENCE [LARGE SCALE GENOMIC DNA]</scope>
    <source>
        <strain evidence="4 5">IMCC34675</strain>
    </source>
</reference>
<dbReference type="SUPFAM" id="SSF52540">
    <property type="entry name" value="P-loop containing nucleoside triphosphate hydrolases"/>
    <property type="match status" value="1"/>
</dbReference>
<keyword evidence="5" id="KW-1185">Reference proteome</keyword>
<evidence type="ECO:0000313" key="4">
    <source>
        <dbReference type="EMBL" id="NSL56908.1"/>
    </source>
</evidence>
<dbReference type="InterPro" id="IPR003593">
    <property type="entry name" value="AAA+_ATPase"/>
</dbReference>
<feature type="compositionally biased region" description="Polar residues" evidence="2">
    <location>
        <begin position="7"/>
        <end position="20"/>
    </location>
</feature>
<accession>A0ABX2ILZ0</accession>
<feature type="region of interest" description="Disordered" evidence="2">
    <location>
        <begin position="1"/>
        <end position="20"/>
    </location>
</feature>
<dbReference type="Gene3D" id="3.40.50.300">
    <property type="entry name" value="P-loop containing nucleotide triphosphate hydrolases"/>
    <property type="match status" value="1"/>
</dbReference>
<sequence>MAKMDDTSQTQPASSQAESMLAGSSSYDLLKKRLSDQGDVLLAQASALNAARVAAFGKSDQALILRARARTENNCVARDIVRIGELLLFGFNVTLGLRRETAPGDVFALYRLASSEGADELESVPLAGSFLEDTRFGSDFRELYAYYKQAQLIQLRVTQDKLLAAFRIGAQLGDVRVFRWNIDRDGALTYLDNRGERDMALPPTHDFEWIPTTREDHVGGKHPHVNILDTVFVETVGGDLTIKIENNSETGLGIHSEPVEDRNQSLADAEIAYARLGSLILLRVRPYREQLERYLVYNIRTQQVLRIDAIGKACVQLPEDHGIIFPGGYYLQSGESKRFDMPGEVVDNLRFKRMIRSPNGEDVLYVFYAPGIGHYGLFTYNLINKSLATPILSNGYARYPDGRVLVFMADSGEPTRVHPMQLWQTPFCSEEHAAASPKAQGFFGRVGNAELVRGISELMAIARALREQTPTRTAYEDLIRQCVRVQDAYFWLDANEAGGLLSGLKQIAEGARQTLDEFEKVDSIRRESAAALTRAQSEQRVLMTDVASMLWHKPDDFVQALSRLREQRGKLLSLRELRYVELGVIDTLDADLAAEQGRVGERAVQFLAGDAAFNGYREALARLASELLQAGNTSEIDRILAALDQTASGLDLLTEQLGSLPGGDAVMRTRILDQIGAVYAEANRLRAEARRTRKGLGATESAAEFGAQFKLFGQAVENALDFADTPEKCDDALTRLLAQLEELEGRFIEQEAYIADIASKRESVYEAITARKQSLLEARQRRSQALVDAAERILEGVQRRVAQLIDLPAVHSYFAGDPLLGKLRKLIEELRAMNAAVAADELDTRLKTARDQAQRAVRDRAELVSDGGNALRLGKHAFTVSRQALDITLAPRDGSLFYHLTGTDYFAPVADARLDALKAYWQQSLISESAALYRAEYLAGSLLESVLEGRGPVAWDALQTLCSQSEGAAQLAELVRKHAAERYQEGYQKGVHDSDALQILTHLVGMQSEAGLLAFGPLERAWAQLFWFHGCFDAERDTWARGARAAEQMRTLFGARASFERLVGEVARSMAGFMQPFGLPDGLDEAAVLTLQERAAEYLVSQLASERGVEAWVIAAAGEDLAAELVRQLERAGKLSAWQQDLAHAQPAERWALACEWLRAFDAAQAQSAAAWVPDAAIQLAQPAQRLRVNAQLDRELQGLLGEHPRIVGGVLRLNLNDFWQRYIAHCRSVVPAFTALQALRQELIGREKTRLRLAQFQAKPLATFVRNRLIDEVYLPIVGDNLAKQLGTVGEGNRTDRMGMLLLISPPGYGKTTLMEYVADRLGLVFVRINCPVLGHEVTGLDPASAAHAAARQELEKLNLGLAMGSNVMLYLDDIQHTSPEFLQKFIALADGTRRIEGVWDGQPRTYDMRGKRFAVVMAGNPYTESGDVFRIPDMLANRADIYNLGDVLAGREAVFALSYIENAITANPVLLPLASRDPKDVHRLVRLAEGEEVPGSEFSHAYSAQELDELTALLQRLFRARNMLLKVNASYIASAAQQEDYRSEPPFKLQGSYRNMSKLAARITPLMTEQELDSLLRDHYRGEAQTLTTGAEENLLKLAHLLEAPTPDEQARWQEIRDEFMRLRKLGGSDDGSTRIANTVLDLARAVDGLKRDSRLDDSLRQGLTALAETLGAIKPKITITNAAPDLAGLGESLKGMTDAYDRVLLPLVTATYHKMKLDHTLWEEMKRMSGYVEKLEKSLEAGAGRSKSGDKA</sequence>